<protein>
    <submittedName>
        <fullName evidence="2">Uncharacterized protein</fullName>
    </submittedName>
</protein>
<feature type="compositionally biased region" description="Low complexity" evidence="1">
    <location>
        <begin position="21"/>
        <end position="35"/>
    </location>
</feature>
<sequence>KRRNMRICGSRGVEALDSPNEESFNNHSSSLSPNSSPSPPRSGGGCSGGSSDSSTGSTIRHSWKKRYCEMNQSTSYLHKMESSEPSNKKKRMNTQFISDEDSGVNSSAASSASLTRMNDVIMKSALYMYLVYNRR</sequence>
<dbReference type="Proteomes" id="UP000595437">
    <property type="component" value="Chromosome 12"/>
</dbReference>
<feature type="non-terminal residue" evidence="2">
    <location>
        <position position="1"/>
    </location>
</feature>
<dbReference type="AlphaFoldDB" id="A0A7T8GU22"/>
<proteinExistence type="predicted"/>
<feature type="non-terminal residue" evidence="2">
    <location>
        <position position="135"/>
    </location>
</feature>
<keyword evidence="3" id="KW-1185">Reference proteome</keyword>
<feature type="region of interest" description="Disordered" evidence="1">
    <location>
        <begin position="1"/>
        <end position="110"/>
    </location>
</feature>
<accession>A0A7T8GU22</accession>
<name>A0A7T8GU22_CALRO</name>
<gene>
    <name evidence="2" type="ORF">FKW44_018182</name>
</gene>
<organism evidence="2 3">
    <name type="scientific">Caligus rogercresseyi</name>
    <name type="common">Sea louse</name>
    <dbReference type="NCBI Taxonomy" id="217165"/>
    <lineage>
        <taxon>Eukaryota</taxon>
        <taxon>Metazoa</taxon>
        <taxon>Ecdysozoa</taxon>
        <taxon>Arthropoda</taxon>
        <taxon>Crustacea</taxon>
        <taxon>Multicrustacea</taxon>
        <taxon>Hexanauplia</taxon>
        <taxon>Copepoda</taxon>
        <taxon>Siphonostomatoida</taxon>
        <taxon>Caligidae</taxon>
        <taxon>Caligus</taxon>
    </lineage>
</organism>
<evidence type="ECO:0000313" key="2">
    <source>
        <dbReference type="EMBL" id="QQP37790.1"/>
    </source>
</evidence>
<evidence type="ECO:0000256" key="1">
    <source>
        <dbReference type="SAM" id="MobiDB-lite"/>
    </source>
</evidence>
<dbReference type="EMBL" id="CP045901">
    <property type="protein sequence ID" value="QQP37790.1"/>
    <property type="molecule type" value="Genomic_DNA"/>
</dbReference>
<reference evidence="3" key="1">
    <citation type="submission" date="2021-01" db="EMBL/GenBank/DDBJ databases">
        <title>Caligus Genome Assembly.</title>
        <authorList>
            <person name="Gallardo-Escarate C."/>
        </authorList>
    </citation>
    <scope>NUCLEOTIDE SEQUENCE [LARGE SCALE GENOMIC DNA]</scope>
</reference>
<evidence type="ECO:0000313" key="3">
    <source>
        <dbReference type="Proteomes" id="UP000595437"/>
    </source>
</evidence>